<gene>
    <name evidence="3" type="ORF">BTMF_LOCUS2681</name>
</gene>
<feature type="signal peptide" evidence="2">
    <location>
        <begin position="1"/>
        <end position="25"/>
    </location>
</feature>
<evidence type="ECO:0000313" key="4">
    <source>
        <dbReference type="Proteomes" id="UP000280834"/>
    </source>
</evidence>
<dbReference type="AlphaFoldDB" id="A0A0R3QAK0"/>
<proteinExistence type="predicted"/>
<reference evidence="5" key="1">
    <citation type="submission" date="2017-02" db="UniProtKB">
        <authorList>
            <consortium name="WormBaseParasite"/>
        </authorList>
    </citation>
    <scope>IDENTIFICATION</scope>
</reference>
<evidence type="ECO:0000256" key="1">
    <source>
        <dbReference type="SAM" id="Phobius"/>
    </source>
</evidence>
<dbReference type="WBParaSite" id="BTMF_0000336901-mRNA-1">
    <property type="protein sequence ID" value="BTMF_0000336901-mRNA-1"/>
    <property type="gene ID" value="BTMF_0000336901"/>
</dbReference>
<name>A0A0R3QAK0_9BILA</name>
<sequence>MRNVSNGRFAFISYTLIILLCPTRMLQLEECLTPISQLPTSESFCTRHSFFKQQASLLCNTSLFVVHVLICLFAYSFVLIFSHTH</sequence>
<evidence type="ECO:0000256" key="2">
    <source>
        <dbReference type="SAM" id="SignalP"/>
    </source>
</evidence>
<keyword evidence="2" id="KW-0732">Signal</keyword>
<evidence type="ECO:0000313" key="5">
    <source>
        <dbReference type="WBParaSite" id="BTMF_0000336901-mRNA-1"/>
    </source>
</evidence>
<feature type="chain" id="PRO_5043130552" evidence="2">
    <location>
        <begin position="26"/>
        <end position="85"/>
    </location>
</feature>
<dbReference type="Proteomes" id="UP000280834">
    <property type="component" value="Unassembled WGS sequence"/>
</dbReference>
<dbReference type="EMBL" id="UZAG01002270">
    <property type="protein sequence ID" value="VDO13095.1"/>
    <property type="molecule type" value="Genomic_DNA"/>
</dbReference>
<keyword evidence="1" id="KW-0812">Transmembrane</keyword>
<keyword evidence="1" id="KW-1133">Transmembrane helix</keyword>
<keyword evidence="4" id="KW-1185">Reference proteome</keyword>
<feature type="transmembrane region" description="Helical" evidence="1">
    <location>
        <begin position="57"/>
        <end position="81"/>
    </location>
</feature>
<evidence type="ECO:0000313" key="3">
    <source>
        <dbReference type="EMBL" id="VDO13095.1"/>
    </source>
</evidence>
<accession>A0A0R3QAK0</accession>
<organism evidence="5">
    <name type="scientific">Brugia timori</name>
    <dbReference type="NCBI Taxonomy" id="42155"/>
    <lineage>
        <taxon>Eukaryota</taxon>
        <taxon>Metazoa</taxon>
        <taxon>Ecdysozoa</taxon>
        <taxon>Nematoda</taxon>
        <taxon>Chromadorea</taxon>
        <taxon>Rhabditida</taxon>
        <taxon>Spirurina</taxon>
        <taxon>Spiruromorpha</taxon>
        <taxon>Filarioidea</taxon>
        <taxon>Onchocercidae</taxon>
        <taxon>Brugia</taxon>
    </lineage>
</organism>
<reference evidence="3 4" key="2">
    <citation type="submission" date="2018-11" db="EMBL/GenBank/DDBJ databases">
        <authorList>
            <consortium name="Pathogen Informatics"/>
        </authorList>
    </citation>
    <scope>NUCLEOTIDE SEQUENCE [LARGE SCALE GENOMIC DNA]</scope>
</reference>
<keyword evidence="1" id="KW-0472">Membrane</keyword>
<protein>
    <submittedName>
        <fullName evidence="5">Secreted protein</fullName>
    </submittedName>
</protein>